<organism evidence="9 10">
    <name type="scientific">Ideonella aquatica</name>
    <dbReference type="NCBI Taxonomy" id="2824119"/>
    <lineage>
        <taxon>Bacteria</taxon>
        <taxon>Pseudomonadati</taxon>
        <taxon>Pseudomonadota</taxon>
        <taxon>Betaproteobacteria</taxon>
        <taxon>Burkholderiales</taxon>
        <taxon>Sphaerotilaceae</taxon>
        <taxon>Ideonella</taxon>
    </lineage>
</organism>
<evidence type="ECO:0000313" key="10">
    <source>
        <dbReference type="Proteomes" id="UP000678374"/>
    </source>
</evidence>
<feature type="binding site" evidence="6 7">
    <location>
        <position position="221"/>
    </location>
    <ligand>
        <name>Zn(2+)</name>
        <dbReference type="ChEBI" id="CHEBI:29105"/>
    </ligand>
</feature>
<comment type="caution">
    <text evidence="9">The sequence shown here is derived from an EMBL/GenBank/DDBJ whole genome shotgun (WGS) entry which is preliminary data.</text>
</comment>
<reference evidence="9" key="1">
    <citation type="submission" date="2021-04" db="EMBL/GenBank/DDBJ databases">
        <title>The genome sequence of Ideonella sp. 4Y11.</title>
        <authorList>
            <person name="Liu Y."/>
        </authorList>
    </citation>
    <scope>NUCLEOTIDE SEQUENCE</scope>
    <source>
        <strain evidence="9">4Y11</strain>
    </source>
</reference>
<evidence type="ECO:0000256" key="4">
    <source>
        <dbReference type="ARBA" id="ARBA00022833"/>
    </source>
</evidence>
<evidence type="ECO:0000256" key="6">
    <source>
        <dbReference type="PIRSR" id="PIRSR037505-2"/>
    </source>
</evidence>
<dbReference type="Pfam" id="PF02574">
    <property type="entry name" value="S-methyl_trans"/>
    <property type="match status" value="1"/>
</dbReference>
<dbReference type="PANTHER" id="PTHR46015">
    <property type="entry name" value="ZGC:172121"/>
    <property type="match status" value="1"/>
</dbReference>
<dbReference type="GO" id="GO:0008270">
    <property type="term" value="F:zinc ion binding"/>
    <property type="evidence" value="ECO:0007669"/>
    <property type="project" value="InterPro"/>
</dbReference>
<keyword evidence="1 7" id="KW-0489">Methyltransferase</keyword>
<evidence type="ECO:0000256" key="3">
    <source>
        <dbReference type="ARBA" id="ARBA00022723"/>
    </source>
</evidence>
<evidence type="ECO:0000256" key="7">
    <source>
        <dbReference type="PROSITE-ProRule" id="PRU00333"/>
    </source>
</evidence>
<protein>
    <recommendedName>
        <fullName evidence="5">S-methylmethionine:homocysteine methyltransferase</fullName>
    </recommendedName>
</protein>
<feature type="binding site" evidence="6 7">
    <location>
        <position position="289"/>
    </location>
    <ligand>
        <name>Zn(2+)</name>
        <dbReference type="ChEBI" id="CHEBI:29105"/>
    </ligand>
</feature>
<feature type="domain" description="Hcy-binding" evidence="8">
    <location>
        <begin position="1"/>
        <end position="303"/>
    </location>
</feature>
<comment type="cofactor">
    <cofactor evidence="6">
        <name>Zn(2+)</name>
        <dbReference type="ChEBI" id="CHEBI:29105"/>
    </cofactor>
    <text evidence="6">Binds 1 zinc ion per subunit.</text>
</comment>
<evidence type="ECO:0000256" key="5">
    <source>
        <dbReference type="ARBA" id="ARBA00076752"/>
    </source>
</evidence>
<dbReference type="InterPro" id="IPR003726">
    <property type="entry name" value="HCY_dom"/>
</dbReference>
<dbReference type="GO" id="GO:0008898">
    <property type="term" value="F:S-adenosylmethionine-homocysteine S-methyltransferase activity"/>
    <property type="evidence" value="ECO:0007669"/>
    <property type="project" value="TreeGrafter"/>
</dbReference>
<keyword evidence="10" id="KW-1185">Reference proteome</keyword>
<dbReference type="InterPro" id="IPR036589">
    <property type="entry name" value="HCY_dom_sf"/>
</dbReference>
<feature type="binding site" evidence="6 7">
    <location>
        <position position="288"/>
    </location>
    <ligand>
        <name>Zn(2+)</name>
        <dbReference type="ChEBI" id="CHEBI:29105"/>
    </ligand>
</feature>
<evidence type="ECO:0000256" key="2">
    <source>
        <dbReference type="ARBA" id="ARBA00022679"/>
    </source>
</evidence>
<dbReference type="EMBL" id="JAGQDE010000006">
    <property type="protein sequence ID" value="MBQ0959143.1"/>
    <property type="molecule type" value="Genomic_DNA"/>
</dbReference>
<dbReference type="InterPro" id="IPR017226">
    <property type="entry name" value="BHMT-like"/>
</dbReference>
<dbReference type="GO" id="GO:0033528">
    <property type="term" value="P:S-methylmethionine cycle"/>
    <property type="evidence" value="ECO:0007669"/>
    <property type="project" value="TreeGrafter"/>
</dbReference>
<dbReference type="PROSITE" id="PS50970">
    <property type="entry name" value="HCY"/>
    <property type="match status" value="1"/>
</dbReference>
<evidence type="ECO:0000313" key="9">
    <source>
        <dbReference type="EMBL" id="MBQ0959143.1"/>
    </source>
</evidence>
<dbReference type="PIRSF" id="PIRSF037505">
    <property type="entry name" value="Betaine_HMT"/>
    <property type="match status" value="1"/>
</dbReference>
<dbReference type="AlphaFoldDB" id="A0A941BJR1"/>
<keyword evidence="4 6" id="KW-0862">Zinc</keyword>
<evidence type="ECO:0000259" key="8">
    <source>
        <dbReference type="PROSITE" id="PS50970"/>
    </source>
</evidence>
<dbReference type="Gene3D" id="3.20.20.330">
    <property type="entry name" value="Homocysteine-binding-like domain"/>
    <property type="match status" value="1"/>
</dbReference>
<sequence length="303" mass="32519">MERRPHLVLDGALATELERRGADLRDALWSARLLIEQPDLIRAVHLDYFRAGADVATTASYQASFEGFARRGLSHDDAAALMRLSVRLATEARDQALAERPADDARPAPLVAASIGPYGAVLADGSEYRGHYGLDEAALIAFHRPRLQLLAASGADLLACETLPCIAEARALARLMDEVGARGWISFSARDGGHICEGDAIEDAVAAVQGHDSVVALGINCTAPQHVAELLARARTRTAKPLLAYPNAGETWDAQAKQWLPSAECAHRPFEDMAMDWAAVGARLIGGCCRTGPAQIAALTRRW</sequence>
<dbReference type="SUPFAM" id="SSF82282">
    <property type="entry name" value="Homocysteine S-methyltransferase"/>
    <property type="match status" value="1"/>
</dbReference>
<keyword evidence="2 7" id="KW-0808">Transferase</keyword>
<dbReference type="NCBIfam" id="NF007020">
    <property type="entry name" value="PRK09485.1"/>
    <property type="match status" value="1"/>
</dbReference>
<accession>A0A941BJR1</accession>
<proteinExistence type="predicted"/>
<keyword evidence="3 6" id="KW-0479">Metal-binding</keyword>
<evidence type="ECO:0000256" key="1">
    <source>
        <dbReference type="ARBA" id="ARBA00022603"/>
    </source>
</evidence>
<gene>
    <name evidence="9" type="primary">mmuM</name>
    <name evidence="9" type="ORF">KAK06_09230</name>
</gene>
<dbReference type="Proteomes" id="UP000678374">
    <property type="component" value="Unassembled WGS sequence"/>
</dbReference>
<dbReference type="GO" id="GO:0032259">
    <property type="term" value="P:methylation"/>
    <property type="evidence" value="ECO:0007669"/>
    <property type="project" value="UniProtKB-KW"/>
</dbReference>
<name>A0A941BJR1_9BURK</name>
<dbReference type="FunFam" id="3.20.20.330:FF:000002">
    <property type="entry name" value="Homocysteine S-methyltransferase"/>
    <property type="match status" value="1"/>
</dbReference>
<dbReference type="RefSeq" id="WP_210801720.1">
    <property type="nucleotide sequence ID" value="NZ_JAGQDE010000006.1"/>
</dbReference>
<dbReference type="GO" id="GO:0009086">
    <property type="term" value="P:methionine biosynthetic process"/>
    <property type="evidence" value="ECO:0007669"/>
    <property type="project" value="InterPro"/>
</dbReference>
<dbReference type="PANTHER" id="PTHR46015:SF1">
    <property type="entry name" value="HOMOCYSTEINE S-METHYLTRANSFERASE-LIKE ISOFORM 1"/>
    <property type="match status" value="1"/>
</dbReference>
<dbReference type="InterPro" id="IPR051486">
    <property type="entry name" value="Hcy_S-methyltransferase"/>
</dbReference>